<evidence type="ECO:0000313" key="12">
    <source>
        <dbReference type="Proteomes" id="UP000054926"/>
    </source>
</evidence>
<dbReference type="AlphaFoldDB" id="A0A0W0ZI34"/>
<dbReference type="PANTHER" id="PTHR23342">
    <property type="entry name" value="N-ACETYLGLUTAMATE SYNTHASE"/>
    <property type="match status" value="1"/>
</dbReference>
<dbReference type="InterPro" id="IPR001057">
    <property type="entry name" value="Glu/AcGlu_kinase"/>
</dbReference>
<feature type="binding site" evidence="9">
    <location>
        <begin position="55"/>
        <end position="56"/>
    </location>
    <ligand>
        <name>substrate</name>
    </ligand>
</feature>
<comment type="caution">
    <text evidence="11">The sequence shown here is derived from an EMBL/GenBank/DDBJ whole genome shotgun (WGS) entry which is preliminary data.</text>
</comment>
<feature type="binding site" evidence="9">
    <location>
        <position position="171"/>
    </location>
    <ligand>
        <name>substrate</name>
    </ligand>
</feature>
<dbReference type="InterPro" id="IPR037528">
    <property type="entry name" value="ArgB"/>
</dbReference>
<comment type="similarity">
    <text evidence="9">Belongs to the acetylglutamate kinase family. ArgB subfamily.</text>
</comment>
<feature type="site" description="Transition state stabilizer" evidence="9">
    <location>
        <position position="231"/>
    </location>
</feature>
<organism evidence="11 12">
    <name type="scientific">Legionella steelei</name>
    <dbReference type="NCBI Taxonomy" id="947033"/>
    <lineage>
        <taxon>Bacteria</taxon>
        <taxon>Pseudomonadati</taxon>
        <taxon>Pseudomonadota</taxon>
        <taxon>Gammaproteobacteria</taxon>
        <taxon>Legionellales</taxon>
        <taxon>Legionellaceae</taxon>
        <taxon>Legionella</taxon>
    </lineage>
</organism>
<dbReference type="EMBL" id="LNYY01000019">
    <property type="protein sequence ID" value="KTD68650.1"/>
    <property type="molecule type" value="Genomic_DNA"/>
</dbReference>
<evidence type="ECO:0000256" key="9">
    <source>
        <dbReference type="HAMAP-Rule" id="MF_00082"/>
    </source>
</evidence>
<sequence>MSDQVYQKFILSPNKPILIKVGGSVLHNEESTYSLCQELKAMSICGFKVVIVHGGSKAINEALNIYRIKSTFIQGLRQTTQEAMKIIEMVLCGQVNQHLVRNLNRLGVPAIGLSGSTNQTLVCDYVSEEHGFVGEIKKVNTTYLECLLNAKENFLPVIASLGVDELGNAMNINADLAASYLANALKVQKLIYFTDQEGIYDKQGNLLALLSEEHLDELVQKSIVKDGMLVKVKAILESLRQGLNRILIANGHQKNILTHALLSEKNVGTLCVKEY</sequence>
<keyword evidence="7 9" id="KW-0067">ATP-binding</keyword>
<feature type="binding site" evidence="9">
    <location>
        <position position="77"/>
    </location>
    <ligand>
        <name>substrate</name>
    </ligand>
</feature>
<dbReference type="InterPro" id="IPR036393">
    <property type="entry name" value="AceGlu_kinase-like_sf"/>
</dbReference>
<evidence type="ECO:0000256" key="5">
    <source>
        <dbReference type="ARBA" id="ARBA00022741"/>
    </source>
</evidence>
<keyword evidence="5 9" id="KW-0547">Nucleotide-binding</keyword>
<keyword evidence="12" id="KW-1185">Reference proteome</keyword>
<name>A0A0W0ZI34_9GAMM</name>
<dbReference type="GO" id="GO:0042450">
    <property type="term" value="P:L-arginine biosynthetic process via ornithine"/>
    <property type="evidence" value="ECO:0007669"/>
    <property type="project" value="UniProtKB-UniRule"/>
</dbReference>
<evidence type="ECO:0000256" key="3">
    <source>
        <dbReference type="ARBA" id="ARBA00022605"/>
    </source>
</evidence>
<keyword evidence="4 9" id="KW-0808">Transferase</keyword>
<dbReference type="CDD" id="cd04238">
    <property type="entry name" value="AAK_NAGK-like"/>
    <property type="match status" value="1"/>
</dbReference>
<keyword evidence="2 9" id="KW-0055">Arginine biosynthesis</keyword>
<comment type="pathway">
    <text evidence="1 9">Amino-acid biosynthesis; L-arginine biosynthesis; N(2)-acetyl-L-ornithine from L-glutamate: step 2/4.</text>
</comment>
<dbReference type="UniPathway" id="UPA00068">
    <property type="reaction ID" value="UER00107"/>
</dbReference>
<gene>
    <name evidence="9 11" type="primary">argB</name>
    <name evidence="11" type="ORF">Lste_1808</name>
</gene>
<evidence type="ECO:0000259" key="10">
    <source>
        <dbReference type="Pfam" id="PF00696"/>
    </source>
</evidence>
<accession>A0A0W0ZI34</accession>
<dbReference type="Pfam" id="PF00696">
    <property type="entry name" value="AA_kinase"/>
    <property type="match status" value="1"/>
</dbReference>
<feature type="domain" description="Aspartate/glutamate/uridylate kinase" evidence="10">
    <location>
        <begin position="16"/>
        <end position="250"/>
    </location>
</feature>
<evidence type="ECO:0000256" key="6">
    <source>
        <dbReference type="ARBA" id="ARBA00022777"/>
    </source>
</evidence>
<dbReference type="OrthoDB" id="9803155at2"/>
<dbReference type="GO" id="GO:0005737">
    <property type="term" value="C:cytoplasm"/>
    <property type="evidence" value="ECO:0007669"/>
    <property type="project" value="UniProtKB-SubCell"/>
</dbReference>
<keyword evidence="9" id="KW-0963">Cytoplasm</keyword>
<dbReference type="PIRSF" id="PIRSF000728">
    <property type="entry name" value="NAGK"/>
    <property type="match status" value="1"/>
</dbReference>
<dbReference type="GO" id="GO:0005524">
    <property type="term" value="F:ATP binding"/>
    <property type="evidence" value="ECO:0007669"/>
    <property type="project" value="UniProtKB-UniRule"/>
</dbReference>
<dbReference type="Proteomes" id="UP000054926">
    <property type="component" value="Unassembled WGS sequence"/>
</dbReference>
<keyword evidence="3 9" id="KW-0028">Amino-acid biosynthesis</keyword>
<comment type="function">
    <text evidence="9">Catalyzes the ATP-dependent phosphorylation of N-acetyl-L-glutamate.</text>
</comment>
<dbReference type="FunFam" id="3.40.1160.10:FF:000004">
    <property type="entry name" value="Acetylglutamate kinase"/>
    <property type="match status" value="1"/>
</dbReference>
<evidence type="ECO:0000256" key="1">
    <source>
        <dbReference type="ARBA" id="ARBA00004828"/>
    </source>
</evidence>
<protein>
    <recommendedName>
        <fullName evidence="9">Acetylglutamate kinase</fullName>
        <ecNumber evidence="9">2.7.2.8</ecNumber>
    </recommendedName>
    <alternativeName>
        <fullName evidence="9">N-acetyl-L-glutamate 5-phosphotransferase</fullName>
    </alternativeName>
    <alternativeName>
        <fullName evidence="9">NAG kinase</fullName>
        <shortName evidence="9">NAGK</shortName>
    </alternativeName>
</protein>
<comment type="subcellular location">
    <subcellularLocation>
        <location evidence="9">Cytoplasm</location>
    </subcellularLocation>
</comment>
<dbReference type="InterPro" id="IPR004662">
    <property type="entry name" value="AcgluKinase_fam"/>
</dbReference>
<proteinExistence type="inferred from homology"/>
<dbReference type="PANTHER" id="PTHR23342:SF0">
    <property type="entry name" value="N-ACETYLGLUTAMATE SYNTHASE, MITOCHONDRIAL"/>
    <property type="match status" value="1"/>
</dbReference>
<dbReference type="GO" id="GO:0003991">
    <property type="term" value="F:acetylglutamate kinase activity"/>
    <property type="evidence" value="ECO:0007669"/>
    <property type="project" value="UniProtKB-UniRule"/>
</dbReference>
<evidence type="ECO:0000313" key="11">
    <source>
        <dbReference type="EMBL" id="KTD68650.1"/>
    </source>
</evidence>
<evidence type="ECO:0000256" key="4">
    <source>
        <dbReference type="ARBA" id="ARBA00022679"/>
    </source>
</evidence>
<dbReference type="Gene3D" id="3.40.1160.10">
    <property type="entry name" value="Acetylglutamate kinase-like"/>
    <property type="match status" value="1"/>
</dbReference>
<comment type="catalytic activity">
    <reaction evidence="8 9">
        <text>N-acetyl-L-glutamate + ATP = N-acetyl-L-glutamyl 5-phosphate + ADP</text>
        <dbReference type="Rhea" id="RHEA:14629"/>
        <dbReference type="ChEBI" id="CHEBI:30616"/>
        <dbReference type="ChEBI" id="CHEBI:44337"/>
        <dbReference type="ChEBI" id="CHEBI:57936"/>
        <dbReference type="ChEBI" id="CHEBI:456216"/>
        <dbReference type="EC" id="2.7.2.8"/>
    </reaction>
</comment>
<dbReference type="PATRIC" id="fig|947033.5.peg.1911"/>
<evidence type="ECO:0000256" key="8">
    <source>
        <dbReference type="ARBA" id="ARBA00048141"/>
    </source>
</evidence>
<feature type="site" description="Transition state stabilizer" evidence="9">
    <location>
        <position position="20"/>
    </location>
</feature>
<dbReference type="HAMAP" id="MF_00082">
    <property type="entry name" value="ArgB"/>
    <property type="match status" value="1"/>
</dbReference>
<reference evidence="11 12" key="1">
    <citation type="submission" date="2015-11" db="EMBL/GenBank/DDBJ databases">
        <title>Genomic analysis of 38 Legionella species identifies large and diverse effector repertoires.</title>
        <authorList>
            <person name="Burstein D."/>
            <person name="Amaro F."/>
            <person name="Zusman T."/>
            <person name="Lifshitz Z."/>
            <person name="Cohen O."/>
            <person name="Gilbert J.A."/>
            <person name="Pupko T."/>
            <person name="Shuman H.A."/>
            <person name="Segal G."/>
        </authorList>
    </citation>
    <scope>NUCLEOTIDE SEQUENCE [LARGE SCALE GENOMIC DNA]</scope>
    <source>
        <strain evidence="11 12">IMVS3376</strain>
    </source>
</reference>
<dbReference type="PRINTS" id="PR00474">
    <property type="entry name" value="GLU5KINASE"/>
</dbReference>
<dbReference type="NCBIfam" id="TIGR00761">
    <property type="entry name" value="argB"/>
    <property type="match status" value="1"/>
</dbReference>
<dbReference type="InterPro" id="IPR001048">
    <property type="entry name" value="Asp/Glu/Uridylate_kinase"/>
</dbReference>
<dbReference type="STRING" id="947033.Lste_1808"/>
<dbReference type="SUPFAM" id="SSF53633">
    <property type="entry name" value="Carbamate kinase-like"/>
    <property type="match status" value="1"/>
</dbReference>
<dbReference type="EC" id="2.7.2.8" evidence="9"/>
<evidence type="ECO:0000256" key="7">
    <source>
        <dbReference type="ARBA" id="ARBA00022840"/>
    </source>
</evidence>
<evidence type="ECO:0000256" key="2">
    <source>
        <dbReference type="ARBA" id="ARBA00022571"/>
    </source>
</evidence>
<keyword evidence="6 9" id="KW-0418">Kinase</keyword>